<name>A0A2K8KYN5_MARES</name>
<gene>
    <name evidence="1" type="ORF">Ga0123461_0574</name>
</gene>
<keyword evidence="1" id="KW-0645">Protease</keyword>
<sequence>MPKLLILGYGNPGRGDDALGPELVESVQKDGFSDIECQHDMQLQVEYVTDLVNRELILFIDADASCDPPFHFSRISAEKDDSYTSHAMTPHAVLHAYKQVFGVDAPPAFLLRIRGYQFELGESLSEAASANLNAATLFTRKLLKTQGISHWLALVSGA</sequence>
<evidence type="ECO:0000313" key="1">
    <source>
        <dbReference type="EMBL" id="ATX79009.1"/>
    </source>
</evidence>
<dbReference type="OrthoDB" id="9808862at2"/>
<keyword evidence="2" id="KW-1185">Reference proteome</keyword>
<organism evidence="1 2">
    <name type="scientific">Mariprofundus aestuarium</name>
    <dbReference type="NCBI Taxonomy" id="1921086"/>
    <lineage>
        <taxon>Bacteria</taxon>
        <taxon>Pseudomonadati</taxon>
        <taxon>Pseudomonadota</taxon>
        <taxon>Candidatius Mariprofundia</taxon>
        <taxon>Mariprofundales</taxon>
        <taxon>Mariprofundaceae</taxon>
        <taxon>Mariprofundus</taxon>
    </lineage>
</organism>
<dbReference type="CDD" id="cd06066">
    <property type="entry name" value="H2MP_NAD-link-bidir"/>
    <property type="match status" value="1"/>
</dbReference>
<dbReference type="KEGG" id="maes:Ga0123461_0574"/>
<dbReference type="SUPFAM" id="SSF53163">
    <property type="entry name" value="HybD-like"/>
    <property type="match status" value="1"/>
</dbReference>
<dbReference type="RefSeq" id="WP_100276952.1">
    <property type="nucleotide sequence ID" value="NZ_CP018799.1"/>
</dbReference>
<proteinExistence type="predicted"/>
<dbReference type="PANTHER" id="PTHR30302:SF5">
    <property type="entry name" value="SLR1876 PROTEIN"/>
    <property type="match status" value="1"/>
</dbReference>
<dbReference type="GO" id="GO:0016485">
    <property type="term" value="P:protein processing"/>
    <property type="evidence" value="ECO:0007669"/>
    <property type="project" value="TreeGrafter"/>
</dbReference>
<dbReference type="PANTHER" id="PTHR30302">
    <property type="entry name" value="HYDROGENASE 1 MATURATION PROTEASE"/>
    <property type="match status" value="1"/>
</dbReference>
<dbReference type="InterPro" id="IPR023430">
    <property type="entry name" value="Pept_HybD-like_dom_sf"/>
</dbReference>
<dbReference type="InterPro" id="IPR000671">
    <property type="entry name" value="Peptidase_A31"/>
</dbReference>
<dbReference type="Gene3D" id="3.40.50.1450">
    <property type="entry name" value="HybD-like"/>
    <property type="match status" value="1"/>
</dbReference>
<accession>A0A2K8KYN5</accession>
<dbReference type="NCBIfam" id="TIGR00072">
    <property type="entry name" value="hydrog_prot"/>
    <property type="match status" value="1"/>
</dbReference>
<dbReference type="GO" id="GO:0004175">
    <property type="term" value="F:endopeptidase activity"/>
    <property type="evidence" value="ECO:0007669"/>
    <property type="project" value="TreeGrafter"/>
</dbReference>
<dbReference type="EMBL" id="CP018799">
    <property type="protein sequence ID" value="ATX79009.1"/>
    <property type="molecule type" value="Genomic_DNA"/>
</dbReference>
<dbReference type="AlphaFoldDB" id="A0A2K8KYN5"/>
<evidence type="ECO:0000313" key="2">
    <source>
        <dbReference type="Proteomes" id="UP000231701"/>
    </source>
</evidence>
<dbReference type="Proteomes" id="UP000231701">
    <property type="component" value="Chromosome"/>
</dbReference>
<keyword evidence="1" id="KW-0378">Hydrolase</keyword>
<dbReference type="GO" id="GO:0008047">
    <property type="term" value="F:enzyme activator activity"/>
    <property type="evidence" value="ECO:0007669"/>
    <property type="project" value="InterPro"/>
</dbReference>
<protein>
    <submittedName>
        <fullName evidence="1">Hydrogenase maturation protease</fullName>
    </submittedName>
</protein>
<reference evidence="1 2" key="1">
    <citation type="submission" date="2016-12" db="EMBL/GenBank/DDBJ databases">
        <title>Isolation and genomic insights into novel planktonic Zetaproteobacteria from stratified waters of the Chesapeake Bay.</title>
        <authorList>
            <person name="McAllister S.M."/>
            <person name="Kato S."/>
            <person name="Chan C.S."/>
            <person name="Chiu B.K."/>
            <person name="Field E.K."/>
        </authorList>
    </citation>
    <scope>NUCLEOTIDE SEQUENCE [LARGE SCALE GENOMIC DNA]</scope>
    <source>
        <strain evidence="1 2">CP-5</strain>
    </source>
</reference>